<dbReference type="Proteomes" id="UP000294887">
    <property type="component" value="Unassembled WGS sequence"/>
</dbReference>
<evidence type="ECO:0000313" key="12">
    <source>
        <dbReference type="Proteomes" id="UP000294887"/>
    </source>
</evidence>
<dbReference type="GO" id="GO:0006782">
    <property type="term" value="P:protoporphyrinogen IX biosynthetic process"/>
    <property type="evidence" value="ECO:0007669"/>
    <property type="project" value="UniProtKB-UniRule"/>
</dbReference>
<comment type="caution">
    <text evidence="11">The sequence shown here is derived from an EMBL/GenBank/DDBJ whole genome shotgun (WGS) entry which is preliminary data.</text>
</comment>
<dbReference type="GO" id="GO:0006780">
    <property type="term" value="P:uroporphyrinogen III biosynthetic process"/>
    <property type="evidence" value="ECO:0007669"/>
    <property type="project" value="UniProtKB-UniRule"/>
</dbReference>
<accession>A0A4R1FB92</accession>
<dbReference type="SUPFAM" id="SSF69618">
    <property type="entry name" value="HemD-like"/>
    <property type="match status" value="1"/>
</dbReference>
<dbReference type="Gene3D" id="3.40.50.10090">
    <property type="match status" value="2"/>
</dbReference>
<evidence type="ECO:0000256" key="9">
    <source>
        <dbReference type="RuleBase" id="RU366031"/>
    </source>
</evidence>
<evidence type="ECO:0000256" key="5">
    <source>
        <dbReference type="ARBA" id="ARBA00023244"/>
    </source>
</evidence>
<dbReference type="CDD" id="cd06578">
    <property type="entry name" value="HemD"/>
    <property type="match status" value="1"/>
</dbReference>
<dbReference type="OrthoDB" id="9787650at2"/>
<dbReference type="InterPro" id="IPR036108">
    <property type="entry name" value="4pyrrol_syn_uPrphyn_synt_sf"/>
</dbReference>
<sequence>MEASLPLKNKWIVNTRAAHQAQPLTEKLRDAGATVINFPLLEIDAPENYEDVEHQLSALEQYDLAIFISTNAVERTLDKVDVSTLKKLKLACVGKKTGLALKKHGLDSDFCPERFFNSEALLALDAFQQFIPGKKIALIKGEGGRDLLQKSLLKWGGDVDSINVYRRTCPQHNLALLKNHQQRQELDIIILTSGFSIDHFFELADKHSETAVANSNNKSNENNWMNSVTLLLGSERLKSHIPDSFKGKVIFAEDPNDDTLLKELTIDNKL</sequence>
<evidence type="ECO:0000256" key="4">
    <source>
        <dbReference type="ARBA" id="ARBA00023239"/>
    </source>
</evidence>
<dbReference type="PANTHER" id="PTHR38042:SF1">
    <property type="entry name" value="UROPORPHYRINOGEN-III SYNTHASE, CHLOROPLASTIC"/>
    <property type="match status" value="1"/>
</dbReference>
<dbReference type="InterPro" id="IPR039793">
    <property type="entry name" value="UROS/Hem4"/>
</dbReference>
<evidence type="ECO:0000256" key="8">
    <source>
        <dbReference type="ARBA" id="ARBA00048617"/>
    </source>
</evidence>
<gene>
    <name evidence="11" type="ORF">EV695_1090</name>
</gene>
<dbReference type="RefSeq" id="WP_131904870.1">
    <property type="nucleotide sequence ID" value="NZ_BAAAFU010000008.1"/>
</dbReference>
<dbReference type="EC" id="4.2.1.75" evidence="3 9"/>
<dbReference type="GO" id="GO:0004852">
    <property type="term" value="F:uroporphyrinogen-III synthase activity"/>
    <property type="evidence" value="ECO:0007669"/>
    <property type="project" value="UniProtKB-UniRule"/>
</dbReference>
<evidence type="ECO:0000256" key="1">
    <source>
        <dbReference type="ARBA" id="ARBA00004772"/>
    </source>
</evidence>
<evidence type="ECO:0000256" key="7">
    <source>
        <dbReference type="ARBA" id="ARBA00040167"/>
    </source>
</evidence>
<evidence type="ECO:0000256" key="6">
    <source>
        <dbReference type="ARBA" id="ARBA00037589"/>
    </source>
</evidence>
<keyword evidence="5 9" id="KW-0627">Porphyrin biosynthesis</keyword>
<evidence type="ECO:0000256" key="3">
    <source>
        <dbReference type="ARBA" id="ARBA00013109"/>
    </source>
</evidence>
<evidence type="ECO:0000259" key="10">
    <source>
        <dbReference type="Pfam" id="PF02602"/>
    </source>
</evidence>
<keyword evidence="12" id="KW-1185">Reference proteome</keyword>
<dbReference type="AlphaFoldDB" id="A0A4R1FB92"/>
<comment type="catalytic activity">
    <reaction evidence="8 9">
        <text>hydroxymethylbilane = uroporphyrinogen III + H2O</text>
        <dbReference type="Rhea" id="RHEA:18965"/>
        <dbReference type="ChEBI" id="CHEBI:15377"/>
        <dbReference type="ChEBI" id="CHEBI:57308"/>
        <dbReference type="ChEBI" id="CHEBI:57845"/>
        <dbReference type="EC" id="4.2.1.75"/>
    </reaction>
</comment>
<dbReference type="UniPathway" id="UPA00251">
    <property type="reaction ID" value="UER00320"/>
</dbReference>
<comment type="pathway">
    <text evidence="1 9">Porphyrin-containing compound metabolism; protoporphyrin-IX biosynthesis; coproporphyrinogen-III from 5-aminolevulinate: step 3/4.</text>
</comment>
<evidence type="ECO:0000313" key="11">
    <source>
        <dbReference type="EMBL" id="TCJ89228.1"/>
    </source>
</evidence>
<protein>
    <recommendedName>
        <fullName evidence="7 9">Uroporphyrinogen-III synthase</fullName>
        <ecNumber evidence="3 9">4.2.1.75</ecNumber>
    </recommendedName>
</protein>
<dbReference type="PANTHER" id="PTHR38042">
    <property type="entry name" value="UROPORPHYRINOGEN-III SYNTHASE, CHLOROPLASTIC"/>
    <property type="match status" value="1"/>
</dbReference>
<proteinExistence type="inferred from homology"/>
<evidence type="ECO:0000256" key="2">
    <source>
        <dbReference type="ARBA" id="ARBA00008133"/>
    </source>
</evidence>
<name>A0A4R1FB92_9GAMM</name>
<reference evidence="11 12" key="1">
    <citation type="submission" date="2019-03" db="EMBL/GenBank/DDBJ databases">
        <title>Genomic Encyclopedia of Type Strains, Phase IV (KMG-IV): sequencing the most valuable type-strain genomes for metagenomic binning, comparative biology and taxonomic classification.</title>
        <authorList>
            <person name="Goeker M."/>
        </authorList>
    </citation>
    <scope>NUCLEOTIDE SEQUENCE [LARGE SCALE GENOMIC DNA]</scope>
    <source>
        <strain evidence="11 12">DSM 24830</strain>
    </source>
</reference>
<dbReference type="InterPro" id="IPR003754">
    <property type="entry name" value="4pyrrol_synth_uPrphyn_synth"/>
</dbReference>
<organism evidence="11 12">
    <name type="scientific">Cocleimonas flava</name>
    <dbReference type="NCBI Taxonomy" id="634765"/>
    <lineage>
        <taxon>Bacteria</taxon>
        <taxon>Pseudomonadati</taxon>
        <taxon>Pseudomonadota</taxon>
        <taxon>Gammaproteobacteria</taxon>
        <taxon>Thiotrichales</taxon>
        <taxon>Thiotrichaceae</taxon>
        <taxon>Cocleimonas</taxon>
    </lineage>
</organism>
<dbReference type="Pfam" id="PF02602">
    <property type="entry name" value="HEM4"/>
    <property type="match status" value="1"/>
</dbReference>
<comment type="similarity">
    <text evidence="2 9">Belongs to the uroporphyrinogen-III synthase family.</text>
</comment>
<keyword evidence="4 9" id="KW-0456">Lyase</keyword>
<dbReference type="EMBL" id="SMFQ01000002">
    <property type="protein sequence ID" value="TCJ89228.1"/>
    <property type="molecule type" value="Genomic_DNA"/>
</dbReference>
<comment type="function">
    <text evidence="6 9">Catalyzes cyclization of the linear tetrapyrrole, hydroxymethylbilane, to the macrocyclic uroporphyrinogen III.</text>
</comment>
<feature type="domain" description="Tetrapyrrole biosynthesis uroporphyrinogen III synthase" evidence="10">
    <location>
        <begin position="24"/>
        <end position="213"/>
    </location>
</feature>